<dbReference type="SUPFAM" id="SSF54001">
    <property type="entry name" value="Cysteine proteinases"/>
    <property type="match status" value="1"/>
</dbReference>
<evidence type="ECO:0008006" key="3">
    <source>
        <dbReference type="Google" id="ProtNLM"/>
    </source>
</evidence>
<proteinExistence type="predicted"/>
<dbReference type="PANTHER" id="PTHR34718">
    <property type="entry name" value="PHD-TYPE DOMAIN-CONTAINING PROTEIN"/>
    <property type="match status" value="1"/>
</dbReference>
<reference evidence="2" key="1">
    <citation type="submission" date="2017-05" db="UniProtKB">
        <authorList>
            <consortium name="EnsemblMetazoa"/>
        </authorList>
    </citation>
    <scope>IDENTIFICATION</scope>
</reference>
<accession>A0A1X7UQD5</accession>
<organism evidence="2">
    <name type="scientific">Amphimedon queenslandica</name>
    <name type="common">Sponge</name>
    <dbReference type="NCBI Taxonomy" id="400682"/>
    <lineage>
        <taxon>Eukaryota</taxon>
        <taxon>Metazoa</taxon>
        <taxon>Porifera</taxon>
        <taxon>Demospongiae</taxon>
        <taxon>Heteroscleromorpha</taxon>
        <taxon>Haplosclerida</taxon>
        <taxon>Niphatidae</taxon>
        <taxon>Amphimedon</taxon>
    </lineage>
</organism>
<name>A0A1X7UQD5_AMPQE</name>
<dbReference type="EnsemblMetazoa" id="Aqu2.1.29612_001">
    <property type="protein sequence ID" value="Aqu2.1.29612_001"/>
    <property type="gene ID" value="Aqu2.1.29612"/>
</dbReference>
<dbReference type="AlphaFoldDB" id="A0A1X7UQD5"/>
<sequence length="246" mass="28240">MQCEVEDDEEDEDEEKAIEDENEFDTDYAGLVSLPTPSAKKGDPIVIPDDDPKYKDKHIITNGRQLTDIHISAAQALLKIMFPHLNALQSTCYQSKKQLKMTENMLQVINVDEALSVDYYDSLYSKLPEDAETKLSFLLGHNSYFKISLNCIPIYIHKEAGNTDCGLYAIAVATSIAHGVDPETQVYRQDEMQQHLLICFEKKQMTVFPVMRTKHIRNTSPYTTILYYCPVCKNAGRQRQYKNRRM</sequence>
<feature type="compositionally biased region" description="Acidic residues" evidence="1">
    <location>
        <begin position="1"/>
        <end position="26"/>
    </location>
</feature>
<evidence type="ECO:0000313" key="2">
    <source>
        <dbReference type="EnsemblMetazoa" id="Aqu2.1.29612_001"/>
    </source>
</evidence>
<dbReference type="InParanoid" id="A0A1X7UQD5"/>
<evidence type="ECO:0000256" key="1">
    <source>
        <dbReference type="SAM" id="MobiDB-lite"/>
    </source>
</evidence>
<feature type="region of interest" description="Disordered" evidence="1">
    <location>
        <begin position="1"/>
        <end position="45"/>
    </location>
</feature>
<dbReference type="PANTHER" id="PTHR34718:SF2">
    <property type="entry name" value="PHD-TYPE DOMAIN-CONTAINING PROTEIN"/>
    <property type="match status" value="1"/>
</dbReference>
<dbReference type="InterPro" id="IPR038765">
    <property type="entry name" value="Papain-like_cys_pep_sf"/>
</dbReference>
<protein>
    <recommendedName>
        <fullName evidence="3">Ubiquitin-like protease family profile domain-containing protein</fullName>
    </recommendedName>
</protein>